<dbReference type="AlphaFoldDB" id="A0A4U0Y1Z4"/>
<accession>A0A4U0Y1Z4</accession>
<gene>
    <name evidence="2" type="ORF">B0A55_00325</name>
</gene>
<sequence length="304" mass="31537">MARSSIAKSSSNLPVSSAAPTYTNQPVSDDFLPKYEETVNSNLRNFGDPEAQHGNFQHFDGIQEPAVMHGLAKKRRALIFAGGKQQSPLSTRATETQRMQTTSTAFGAPASQPTSPADASPSVIPATTLMTTTVAGPSSQLFTSYITVTAGLQTTESPNTSPPIISATTFITRTAAGASSELFTSFTTVSENPQTTFFNYSLAATSSSTSTPYAVLQANKSAAVSIASVLSSLQAHATPSPITPSHTRIVPSEKLPSPPPATKMPVTTSFGAIVSLPSLTSAATPLPSGGWINYCGVPGSSCDE</sequence>
<feature type="region of interest" description="Disordered" evidence="1">
    <location>
        <begin position="1"/>
        <end position="29"/>
    </location>
</feature>
<organism evidence="2 3">
    <name type="scientific">Friedmanniomyces simplex</name>
    <dbReference type="NCBI Taxonomy" id="329884"/>
    <lineage>
        <taxon>Eukaryota</taxon>
        <taxon>Fungi</taxon>
        <taxon>Dikarya</taxon>
        <taxon>Ascomycota</taxon>
        <taxon>Pezizomycotina</taxon>
        <taxon>Dothideomycetes</taxon>
        <taxon>Dothideomycetidae</taxon>
        <taxon>Mycosphaerellales</taxon>
        <taxon>Teratosphaeriaceae</taxon>
        <taxon>Friedmanniomyces</taxon>
    </lineage>
</organism>
<dbReference type="OrthoDB" id="3888690at2759"/>
<dbReference type="Proteomes" id="UP000309340">
    <property type="component" value="Unassembled WGS sequence"/>
</dbReference>
<reference evidence="2 3" key="1">
    <citation type="submission" date="2017-03" db="EMBL/GenBank/DDBJ databases">
        <title>Genomes of endolithic fungi from Antarctica.</title>
        <authorList>
            <person name="Coleine C."/>
            <person name="Masonjones S."/>
            <person name="Stajich J.E."/>
        </authorList>
    </citation>
    <scope>NUCLEOTIDE SEQUENCE [LARGE SCALE GENOMIC DNA]</scope>
    <source>
        <strain evidence="2 3">CCFEE 5184</strain>
    </source>
</reference>
<feature type="compositionally biased region" description="Polar residues" evidence="1">
    <location>
        <begin position="84"/>
        <end position="117"/>
    </location>
</feature>
<name>A0A4U0Y1Z4_9PEZI</name>
<evidence type="ECO:0000256" key="1">
    <source>
        <dbReference type="SAM" id="MobiDB-lite"/>
    </source>
</evidence>
<feature type="compositionally biased region" description="Polar residues" evidence="1">
    <location>
        <begin position="1"/>
        <end position="27"/>
    </location>
</feature>
<proteinExistence type="predicted"/>
<comment type="caution">
    <text evidence="2">The sequence shown here is derived from an EMBL/GenBank/DDBJ whole genome shotgun (WGS) entry which is preliminary data.</text>
</comment>
<protein>
    <submittedName>
        <fullName evidence="2">Uncharacterized protein</fullName>
    </submittedName>
</protein>
<evidence type="ECO:0000313" key="2">
    <source>
        <dbReference type="EMBL" id="TKA83437.1"/>
    </source>
</evidence>
<dbReference type="EMBL" id="NAJQ01000009">
    <property type="protein sequence ID" value="TKA83437.1"/>
    <property type="molecule type" value="Genomic_DNA"/>
</dbReference>
<feature type="region of interest" description="Disordered" evidence="1">
    <location>
        <begin position="237"/>
        <end position="261"/>
    </location>
</feature>
<evidence type="ECO:0000313" key="3">
    <source>
        <dbReference type="Proteomes" id="UP000309340"/>
    </source>
</evidence>
<feature type="region of interest" description="Disordered" evidence="1">
    <location>
        <begin position="83"/>
        <end position="121"/>
    </location>
</feature>
<keyword evidence="3" id="KW-1185">Reference proteome</keyword>